<name>A0AA40KQE3_9HYME</name>
<dbReference type="EMBL" id="JAHYIQ010000009">
    <property type="protein sequence ID" value="KAK1128953.1"/>
    <property type="molecule type" value="Genomic_DNA"/>
</dbReference>
<organism evidence="1 2">
    <name type="scientific">Melipona bicolor</name>
    <dbReference type="NCBI Taxonomy" id="60889"/>
    <lineage>
        <taxon>Eukaryota</taxon>
        <taxon>Metazoa</taxon>
        <taxon>Ecdysozoa</taxon>
        <taxon>Arthropoda</taxon>
        <taxon>Hexapoda</taxon>
        <taxon>Insecta</taxon>
        <taxon>Pterygota</taxon>
        <taxon>Neoptera</taxon>
        <taxon>Endopterygota</taxon>
        <taxon>Hymenoptera</taxon>
        <taxon>Apocrita</taxon>
        <taxon>Aculeata</taxon>
        <taxon>Apoidea</taxon>
        <taxon>Anthophila</taxon>
        <taxon>Apidae</taxon>
        <taxon>Melipona</taxon>
    </lineage>
</organism>
<sequence length="155" mass="18133">MFARRGGPRRTSRENTVIDIPRPIVQRENWYVWKHAAVSIFSLPRASFDSFFLSSFVFQLPRQLHHASKFFQHTCRYEIFPNPQNQSSIEVSRNVGANYQSSSQTKFEEYMESTRDLSALSVLRLLIIRLRGSSFARTRPRRHSIPDENSIKAIK</sequence>
<evidence type="ECO:0000313" key="1">
    <source>
        <dbReference type="EMBL" id="KAK1128953.1"/>
    </source>
</evidence>
<keyword evidence="2" id="KW-1185">Reference proteome</keyword>
<accession>A0AA40KQE3</accession>
<gene>
    <name evidence="1" type="ORF">K0M31_020089</name>
</gene>
<dbReference type="AlphaFoldDB" id="A0AA40KQE3"/>
<comment type="caution">
    <text evidence="1">The sequence shown here is derived from an EMBL/GenBank/DDBJ whole genome shotgun (WGS) entry which is preliminary data.</text>
</comment>
<reference evidence="1" key="1">
    <citation type="submission" date="2021-10" db="EMBL/GenBank/DDBJ databases">
        <title>Melipona bicolor Genome sequencing and assembly.</title>
        <authorList>
            <person name="Araujo N.S."/>
            <person name="Arias M.C."/>
        </authorList>
    </citation>
    <scope>NUCLEOTIDE SEQUENCE</scope>
    <source>
        <strain evidence="1">USP_2M_L1-L4_2017</strain>
        <tissue evidence="1">Whole body</tissue>
    </source>
</reference>
<protein>
    <submittedName>
        <fullName evidence="1">Uncharacterized protein</fullName>
    </submittedName>
</protein>
<proteinExistence type="predicted"/>
<dbReference type="Proteomes" id="UP001177670">
    <property type="component" value="Unassembled WGS sequence"/>
</dbReference>
<evidence type="ECO:0000313" key="2">
    <source>
        <dbReference type="Proteomes" id="UP001177670"/>
    </source>
</evidence>